<accession>F4PQZ3</accession>
<evidence type="ECO:0008006" key="8">
    <source>
        <dbReference type="Google" id="ProtNLM"/>
    </source>
</evidence>
<keyword evidence="7" id="KW-1185">Reference proteome</keyword>
<dbReference type="EMBL" id="GL883010">
    <property type="protein sequence ID" value="EGG21258.1"/>
    <property type="molecule type" value="Genomic_DNA"/>
</dbReference>
<evidence type="ECO:0000313" key="6">
    <source>
        <dbReference type="EMBL" id="EGG21258.1"/>
    </source>
</evidence>
<dbReference type="Pfam" id="PF25304">
    <property type="entry name" value="WHD_eIF2D"/>
    <property type="match status" value="1"/>
</dbReference>
<dbReference type="InterPro" id="IPR015947">
    <property type="entry name" value="PUA-like_sf"/>
</dbReference>
<sequence>MKSLFKKSFSIQSQSLMSGSDKKKLKEKLSYRFKSLCSSNSSITADTFDQVLQNKKDLGVVKIHNPQATLYCQLGDPLFFEYSNQLYPSIYTLYKLPNLLPIVLIHAPVFKYISTGADLMFRGIINFDQVPETEGSLVSICIKGCPQPIAFGQTLKFTKKDKIDQSGKAVQIIHHVDDALWNYGSKSLQFNFQEEIEEEEEKENEEEEKEQEEEEEEDDDDQEEEEEEMKEKLEKLNIKDTTTTSTVSNNPSSTISKEKMDEIIETSFMGTIKVGIKDGELPMVLKTFFNKYMLYYAPSNEPEINIAKSSYKKVSKLLEAMKKRGLVETSEPTPGNIMVTRIVRSHPDYKSFVPLSDQDIVGDKPSQTKGDDDDQGDIDDPYGSTGTGLAPIKSIVPVYPLPNTFFEYAIEGKKYYTFQPEIKTMVGKYIVDHKLDDPIYRANIKLDESLANMLGREIGQSVGKNQLLPLIKEQMKLYLEISRSDGSVQYIQSKKIEIYAKKVANKYILEVHNLHLFSISLKEFAKDGMKEFAASTTVTQGIGKNYNIVKIQGNDADRVSTHLQQKYHIPSFCIDCIIHPSTT</sequence>
<dbReference type="OrthoDB" id="199771at2759"/>
<dbReference type="PANTHER" id="PTHR12217:SF4">
    <property type="entry name" value="EUKARYOTIC TRANSLATION INITIATION FACTOR 2D"/>
    <property type="match status" value="1"/>
</dbReference>
<dbReference type="InterPro" id="IPR057429">
    <property type="entry name" value="WH_eIF2D"/>
</dbReference>
<dbReference type="InterPro" id="IPR003121">
    <property type="entry name" value="SWIB_MDM2_domain"/>
</dbReference>
<feature type="domain" description="SUI1" evidence="4">
    <location>
        <begin position="501"/>
        <end position="567"/>
    </location>
</feature>
<dbReference type="OMA" id="MFLKPYR"/>
<feature type="domain" description="DM2" evidence="5">
    <location>
        <begin position="394"/>
        <end position="477"/>
    </location>
</feature>
<dbReference type="InterPro" id="IPR041366">
    <property type="entry name" value="Pre-PUA"/>
</dbReference>
<dbReference type="PROSITE" id="PS50890">
    <property type="entry name" value="PUA"/>
    <property type="match status" value="1"/>
</dbReference>
<dbReference type="InterPro" id="IPR048248">
    <property type="entry name" value="PUA_eIF2d-like"/>
</dbReference>
<dbReference type="KEGG" id="dfa:DFA_01137"/>
<dbReference type="CDD" id="cd11610">
    <property type="entry name" value="eIF2D_N"/>
    <property type="match status" value="1"/>
</dbReference>
<dbReference type="SUPFAM" id="SSF55159">
    <property type="entry name" value="eIF1-like"/>
    <property type="match status" value="1"/>
</dbReference>
<dbReference type="PROSITE" id="PS50296">
    <property type="entry name" value="SUI1"/>
    <property type="match status" value="1"/>
</dbReference>
<dbReference type="SUPFAM" id="SSF88697">
    <property type="entry name" value="PUA domain-like"/>
    <property type="match status" value="1"/>
</dbReference>
<comment type="similarity">
    <text evidence="1">Belongs to the eIF2D family.</text>
</comment>
<evidence type="ECO:0000259" key="5">
    <source>
        <dbReference type="PROSITE" id="PS51925"/>
    </source>
</evidence>
<dbReference type="RefSeq" id="XP_004359108.1">
    <property type="nucleotide sequence ID" value="XM_004359051.1"/>
</dbReference>
<dbReference type="PANTHER" id="PTHR12217">
    <property type="entry name" value="EUKARYOTIC TRANSLATION INITIATION FACTOR 2D"/>
    <property type="match status" value="1"/>
</dbReference>
<dbReference type="InterPro" id="IPR004521">
    <property type="entry name" value="Uncharacterised_CHP00451"/>
</dbReference>
<dbReference type="PROSITE" id="PS51925">
    <property type="entry name" value="SWIB_MDM2"/>
    <property type="match status" value="1"/>
</dbReference>
<evidence type="ECO:0000259" key="4">
    <source>
        <dbReference type="PROSITE" id="PS50296"/>
    </source>
</evidence>
<reference evidence="7" key="1">
    <citation type="journal article" date="2011" name="Genome Res.">
        <title>Phylogeny-wide analysis of social amoeba genomes highlights ancient origins for complex intercellular communication.</title>
        <authorList>
            <person name="Heidel A.J."/>
            <person name="Lawal H.M."/>
            <person name="Felder M."/>
            <person name="Schilde C."/>
            <person name="Helps N.R."/>
            <person name="Tunggal B."/>
            <person name="Rivero F."/>
            <person name="John U."/>
            <person name="Schleicher M."/>
            <person name="Eichinger L."/>
            <person name="Platzer M."/>
            <person name="Noegel A.A."/>
            <person name="Schaap P."/>
            <person name="Gloeckner G."/>
        </authorList>
    </citation>
    <scope>NUCLEOTIDE SEQUENCE [LARGE SCALE GENOMIC DNA]</scope>
    <source>
        <strain evidence="7">SH3</strain>
    </source>
</reference>
<feature type="compositionally biased region" description="Acidic residues" evidence="3">
    <location>
        <begin position="371"/>
        <end position="380"/>
    </location>
</feature>
<dbReference type="InterPro" id="IPR036877">
    <property type="entry name" value="SUI1_dom_sf"/>
</dbReference>
<dbReference type="GeneID" id="14873476"/>
<feature type="compositionally biased region" description="Basic and acidic residues" evidence="3">
    <location>
        <begin position="229"/>
        <end position="238"/>
    </location>
</feature>
<dbReference type="InterPro" id="IPR001950">
    <property type="entry name" value="SUI1"/>
</dbReference>
<dbReference type="GO" id="GO:0003743">
    <property type="term" value="F:translation initiation factor activity"/>
    <property type="evidence" value="ECO:0007669"/>
    <property type="project" value="InterPro"/>
</dbReference>
<dbReference type="Proteomes" id="UP000007797">
    <property type="component" value="Unassembled WGS sequence"/>
</dbReference>
<feature type="region of interest" description="Disordered" evidence="3">
    <location>
        <begin position="194"/>
        <end position="257"/>
    </location>
</feature>
<dbReference type="STRING" id="1054147.F4PQZ3"/>
<dbReference type="Pfam" id="PF26292">
    <property type="entry name" value="PUA_elF2D"/>
    <property type="match status" value="1"/>
</dbReference>
<dbReference type="Gene3D" id="3.10.400.20">
    <property type="match status" value="1"/>
</dbReference>
<dbReference type="InterPro" id="IPR048247">
    <property type="entry name" value="eIF2D_N"/>
</dbReference>
<proteinExistence type="inferred from homology"/>
<dbReference type="NCBIfam" id="TIGR00451">
    <property type="entry name" value="unchar_dom_2"/>
    <property type="match status" value="1"/>
</dbReference>
<dbReference type="GO" id="GO:0001731">
    <property type="term" value="P:formation of translation preinitiation complex"/>
    <property type="evidence" value="ECO:0007669"/>
    <property type="project" value="InterPro"/>
</dbReference>
<evidence type="ECO:0000256" key="2">
    <source>
        <dbReference type="ARBA" id="ARBA00022490"/>
    </source>
</evidence>
<organism evidence="6 7">
    <name type="scientific">Cavenderia fasciculata</name>
    <name type="common">Slime mold</name>
    <name type="synonym">Dictyostelium fasciculatum</name>
    <dbReference type="NCBI Taxonomy" id="261658"/>
    <lineage>
        <taxon>Eukaryota</taxon>
        <taxon>Amoebozoa</taxon>
        <taxon>Evosea</taxon>
        <taxon>Eumycetozoa</taxon>
        <taxon>Dictyostelia</taxon>
        <taxon>Acytosteliales</taxon>
        <taxon>Cavenderiaceae</taxon>
        <taxon>Cavenderia</taxon>
    </lineage>
</organism>
<gene>
    <name evidence="6" type="ORF">DFA_01137</name>
</gene>
<dbReference type="Pfam" id="PF01253">
    <property type="entry name" value="SUI1"/>
    <property type="match status" value="1"/>
</dbReference>
<dbReference type="GO" id="GO:0003723">
    <property type="term" value="F:RNA binding"/>
    <property type="evidence" value="ECO:0007669"/>
    <property type="project" value="InterPro"/>
</dbReference>
<name>F4PQZ3_CACFS</name>
<feature type="region of interest" description="Disordered" evidence="3">
    <location>
        <begin position="354"/>
        <end position="385"/>
    </location>
</feature>
<protein>
    <recommendedName>
        <fullName evidence="8">Eukaryotic translation initiation factor 2D</fullName>
    </recommendedName>
</protein>
<dbReference type="Gene3D" id="3.30.780.10">
    <property type="entry name" value="SUI1-like domain"/>
    <property type="match status" value="1"/>
</dbReference>
<feature type="compositionally biased region" description="Acidic residues" evidence="3">
    <location>
        <begin position="194"/>
        <end position="228"/>
    </location>
</feature>
<keyword evidence="2" id="KW-0963">Cytoplasm</keyword>
<evidence type="ECO:0000256" key="3">
    <source>
        <dbReference type="SAM" id="MobiDB-lite"/>
    </source>
</evidence>
<evidence type="ECO:0000256" key="1">
    <source>
        <dbReference type="ARBA" id="ARBA00010359"/>
    </source>
</evidence>
<feature type="compositionally biased region" description="Low complexity" evidence="3">
    <location>
        <begin position="239"/>
        <end position="255"/>
    </location>
</feature>
<dbReference type="AlphaFoldDB" id="F4PQZ3"/>
<dbReference type="InterPro" id="IPR039757">
    <property type="entry name" value="EIF2D"/>
</dbReference>
<dbReference type="CDD" id="cd21156">
    <property type="entry name" value="PUA_eIF2d-like"/>
    <property type="match status" value="1"/>
</dbReference>
<dbReference type="Pfam" id="PF17832">
    <property type="entry name" value="Pre-PUA"/>
    <property type="match status" value="1"/>
</dbReference>
<evidence type="ECO:0000313" key="7">
    <source>
        <dbReference type="Proteomes" id="UP000007797"/>
    </source>
</evidence>